<dbReference type="WBParaSite" id="RSKR_0000664400.1">
    <property type="protein sequence ID" value="RSKR_0000664400.1"/>
    <property type="gene ID" value="RSKR_0000664400"/>
</dbReference>
<reference evidence="2" key="1">
    <citation type="submission" date="2016-11" db="UniProtKB">
        <authorList>
            <consortium name="WormBaseParasite"/>
        </authorList>
    </citation>
    <scope>IDENTIFICATION</scope>
    <source>
        <strain evidence="2">KR3021</strain>
    </source>
</reference>
<evidence type="ECO:0000313" key="2">
    <source>
        <dbReference type="WBParaSite" id="RSKR_0000664400.1"/>
    </source>
</evidence>
<organism evidence="1 2">
    <name type="scientific">Rhabditophanes sp. KR3021</name>
    <dbReference type="NCBI Taxonomy" id="114890"/>
    <lineage>
        <taxon>Eukaryota</taxon>
        <taxon>Metazoa</taxon>
        <taxon>Ecdysozoa</taxon>
        <taxon>Nematoda</taxon>
        <taxon>Chromadorea</taxon>
        <taxon>Rhabditida</taxon>
        <taxon>Tylenchina</taxon>
        <taxon>Panagrolaimomorpha</taxon>
        <taxon>Strongyloidoidea</taxon>
        <taxon>Alloionematidae</taxon>
        <taxon>Rhabditophanes</taxon>
    </lineage>
</organism>
<dbReference type="Proteomes" id="UP000095286">
    <property type="component" value="Unplaced"/>
</dbReference>
<sequence>MVLSQEAVKQNEVNVINVWQHNIRQEFALMRKHVQHYPYVAMDTEFPGVVATPVGNFLKKEKYNYHQVCCNVNMLKLIQVGLTFMNEKGELPTGNPVYQFNFHFNLEDDMYSTESIELLSRCGLDFDRHMNEGISMSEFGEILTTSGLVTDPRVKWLTYSAGYDFGYLIKAILTKGLPDEESEFDLLLAKLFPTSIDIKSLLMADNRTRYSLRGGLQEIAMMLDIERYGQQHQAGSDSLLTGATYFTLRKRFFSETYQEVIDSVIGKLYGLGDTLSGQDEGTPSRPTSTNKVRTNILSITRADTVDGDKCLNFA</sequence>
<protein>
    <submittedName>
        <fullName evidence="2">Poly(A)-specific ribonuclease</fullName>
    </submittedName>
</protein>
<accession>A0AC35U233</accession>
<evidence type="ECO:0000313" key="1">
    <source>
        <dbReference type="Proteomes" id="UP000095286"/>
    </source>
</evidence>
<proteinExistence type="predicted"/>
<name>A0AC35U233_9BILA</name>